<organism evidence="1 2">
    <name type="scientific">Bacillus safensis</name>
    <dbReference type="NCBI Taxonomy" id="561879"/>
    <lineage>
        <taxon>Bacteria</taxon>
        <taxon>Bacillati</taxon>
        <taxon>Bacillota</taxon>
        <taxon>Bacilli</taxon>
        <taxon>Bacillales</taxon>
        <taxon>Bacillaceae</taxon>
        <taxon>Bacillus</taxon>
    </lineage>
</organism>
<dbReference type="EMBL" id="AP021906">
    <property type="protein sequence ID" value="BBP86973.1"/>
    <property type="molecule type" value="Genomic_DNA"/>
</dbReference>
<sequence>MKPKRIIEEIEASTDKRMPVANQVSSSTEKKATGKSYFQLFTVKEHWSYGDYGFLPTLYRMV</sequence>
<gene>
    <name evidence="1" type="ORF">BsIDN1_05910</name>
</gene>
<evidence type="ECO:0000313" key="1">
    <source>
        <dbReference type="EMBL" id="BBP86973.1"/>
    </source>
</evidence>
<evidence type="ECO:0000313" key="2">
    <source>
        <dbReference type="Proteomes" id="UP000464658"/>
    </source>
</evidence>
<protein>
    <submittedName>
        <fullName evidence="1">Uncharacterized protein</fullName>
    </submittedName>
</protein>
<accession>A0A5S9M1F1</accession>
<dbReference type="Proteomes" id="UP000464658">
    <property type="component" value="Chromosome"/>
</dbReference>
<name>A0A5S9M1F1_BACIA</name>
<reference evidence="1 2" key="1">
    <citation type="submission" date="2019-12" db="EMBL/GenBank/DDBJ databases">
        <title>Full genome sequence of a Bacillus safensis strain isolated from commercially available natto in Indonesia.</title>
        <authorList>
            <person name="Yoshida M."/>
            <person name="Uomi M."/>
            <person name="Waturangi D."/>
            <person name="Ekaputri J.J."/>
            <person name="Setiamarga D.H.E."/>
        </authorList>
    </citation>
    <scope>NUCLEOTIDE SEQUENCE [LARGE SCALE GENOMIC DNA]</scope>
    <source>
        <strain evidence="1 2">IDN1</strain>
    </source>
</reference>
<dbReference type="AlphaFoldDB" id="A0A5S9M1F1"/>
<proteinExistence type="predicted"/>